<evidence type="ECO:0000313" key="3">
    <source>
        <dbReference type="Proteomes" id="UP000245207"/>
    </source>
</evidence>
<dbReference type="EMBL" id="PKPP01008503">
    <property type="protein sequence ID" value="PWA50508.1"/>
    <property type="molecule type" value="Genomic_DNA"/>
</dbReference>
<dbReference type="Proteomes" id="UP000245207">
    <property type="component" value="Unassembled WGS sequence"/>
</dbReference>
<accession>A0A2U1LNE3</accession>
<keyword evidence="2" id="KW-0067">ATP-binding</keyword>
<feature type="region of interest" description="Disordered" evidence="1">
    <location>
        <begin position="307"/>
        <end position="346"/>
    </location>
</feature>
<keyword evidence="3" id="KW-1185">Reference proteome</keyword>
<dbReference type="OrthoDB" id="2641892at2759"/>
<gene>
    <name evidence="2" type="ORF">CTI12_AA471790</name>
</gene>
<feature type="region of interest" description="Disordered" evidence="1">
    <location>
        <begin position="358"/>
        <end position="385"/>
    </location>
</feature>
<feature type="compositionally biased region" description="Polar residues" evidence="1">
    <location>
        <begin position="358"/>
        <end position="367"/>
    </location>
</feature>
<proteinExistence type="predicted"/>
<reference evidence="2 3" key="1">
    <citation type="journal article" date="2018" name="Mol. Plant">
        <title>The genome of Artemisia annua provides insight into the evolution of Asteraceae family and artemisinin biosynthesis.</title>
        <authorList>
            <person name="Shen Q."/>
            <person name="Zhang L."/>
            <person name="Liao Z."/>
            <person name="Wang S."/>
            <person name="Yan T."/>
            <person name="Shi P."/>
            <person name="Liu M."/>
            <person name="Fu X."/>
            <person name="Pan Q."/>
            <person name="Wang Y."/>
            <person name="Lv Z."/>
            <person name="Lu X."/>
            <person name="Zhang F."/>
            <person name="Jiang W."/>
            <person name="Ma Y."/>
            <person name="Chen M."/>
            <person name="Hao X."/>
            <person name="Li L."/>
            <person name="Tang Y."/>
            <person name="Lv G."/>
            <person name="Zhou Y."/>
            <person name="Sun X."/>
            <person name="Brodelius P.E."/>
            <person name="Rose J.K.C."/>
            <person name="Tang K."/>
        </authorList>
    </citation>
    <scope>NUCLEOTIDE SEQUENCE [LARGE SCALE GENOMIC DNA]</scope>
    <source>
        <strain evidence="3">cv. Huhao1</strain>
        <tissue evidence="2">Leaf</tissue>
    </source>
</reference>
<evidence type="ECO:0000313" key="2">
    <source>
        <dbReference type="EMBL" id="PWA50508.1"/>
    </source>
</evidence>
<evidence type="ECO:0000256" key="1">
    <source>
        <dbReference type="SAM" id="MobiDB-lite"/>
    </source>
</evidence>
<dbReference type="AlphaFoldDB" id="A0A2U1LNE3"/>
<keyword evidence="2" id="KW-0378">Hydrolase</keyword>
<keyword evidence="2" id="KW-0347">Helicase</keyword>
<comment type="caution">
    <text evidence="2">The sequence shown here is derived from an EMBL/GenBank/DDBJ whole genome shotgun (WGS) entry which is preliminary data.</text>
</comment>
<name>A0A2U1LNE3_ARTAN</name>
<protein>
    <submittedName>
        <fullName evidence="2">ATP-dependent DNA helicase PIF1</fullName>
    </submittedName>
</protein>
<dbReference type="GO" id="GO:0004386">
    <property type="term" value="F:helicase activity"/>
    <property type="evidence" value="ECO:0007669"/>
    <property type="project" value="UniProtKB-KW"/>
</dbReference>
<dbReference type="STRING" id="35608.A0A2U1LNE3"/>
<feature type="region of interest" description="Disordered" evidence="1">
    <location>
        <begin position="1"/>
        <end position="29"/>
    </location>
</feature>
<sequence length="634" mass="71104">MNRKKRILKPNQSHNEDHEGRSNMPSNLGGTFDLQQHHQSTNICSNKVLNQSMLNTKIDDKTRKKGKSIVLDKSLNNEVLSYNDLPYAQLDHSVPHKQIPYNQNHLSSHVAGTNINMLLNRTPIRASQKISSNSLISNAMINHPPSQVKPYVLNYQPIYIPTPSNVLNHLPNNHINRSPLSDITSGKMSSINQTNQANVSLIAASQNSMQIKKKPGRPRKTYVPMTPSNVCLSVPTTHLHQPPLSDITSSTLSRLNQILSTSNTFESRVMTPSNVVRHVPTTHLQQSPLSDITSSTLSGFNKNVDTSNNVNFGRPRKHKITSSTITSDTIKKPRGRPRKTQQPSEPLIDATYAVHSNLHSSSTQVDASKTKPRSRFKNKTPVQFDIGSPTIRQKTTDTDATTLRKGKAVENIPQIDLSDEGYEDEDGYTERIEGISKDYLDFGDPTEQCDKCGALLWLAESKRGSNNAKDGDAFSICCGRGKVKLPVAKNSPPTLLTNLQLTDTQRYNICLMYIEEKLLSCGKSLKDIVNMPYPNDEFTMEEVEFHQEMLIPDSDDHVGAIIKDTYENWEDNLWDPLYFQDRAILAPTHEQVDKINDRMMSKLQGREKVCYSSDSVSDIDVDFNYDESRPTAGP</sequence>
<organism evidence="2 3">
    <name type="scientific">Artemisia annua</name>
    <name type="common">Sweet wormwood</name>
    <dbReference type="NCBI Taxonomy" id="35608"/>
    <lineage>
        <taxon>Eukaryota</taxon>
        <taxon>Viridiplantae</taxon>
        <taxon>Streptophyta</taxon>
        <taxon>Embryophyta</taxon>
        <taxon>Tracheophyta</taxon>
        <taxon>Spermatophyta</taxon>
        <taxon>Magnoliopsida</taxon>
        <taxon>eudicotyledons</taxon>
        <taxon>Gunneridae</taxon>
        <taxon>Pentapetalae</taxon>
        <taxon>asterids</taxon>
        <taxon>campanulids</taxon>
        <taxon>Asterales</taxon>
        <taxon>Asteraceae</taxon>
        <taxon>Asteroideae</taxon>
        <taxon>Anthemideae</taxon>
        <taxon>Artemisiinae</taxon>
        <taxon>Artemisia</taxon>
    </lineage>
</organism>
<keyword evidence="2" id="KW-0547">Nucleotide-binding</keyword>